<dbReference type="SUPFAM" id="SSF50814">
    <property type="entry name" value="Lipocalins"/>
    <property type="match status" value="1"/>
</dbReference>
<sequence>MDAFVGSWKLENSVGYEDYLARIGVGLITRKALNGVKPTLTISLLGEKYVMKEESKIKSTVTVFEMGVPFDELTPAGQPVKSVITLEGLEMKQVQTGPLKKIEITRVVDGANLKTVIRVDEITCQRTYMRLM</sequence>
<dbReference type="CDD" id="cd00742">
    <property type="entry name" value="FABP"/>
    <property type="match status" value="1"/>
</dbReference>
<proteinExistence type="inferred from homology"/>
<dbReference type="PROSITE" id="PS00214">
    <property type="entry name" value="FABP"/>
    <property type="match status" value="1"/>
</dbReference>
<dbReference type="Gene3D" id="2.40.128.20">
    <property type="match status" value="1"/>
</dbReference>
<dbReference type="EMBL" id="UYRU01006947">
    <property type="protein sequence ID" value="VDK40642.1"/>
    <property type="molecule type" value="Genomic_DNA"/>
</dbReference>
<reference evidence="3 4" key="1">
    <citation type="submission" date="2018-11" db="EMBL/GenBank/DDBJ databases">
        <authorList>
            <consortium name="Pathogen Informatics"/>
        </authorList>
    </citation>
    <scope>NUCLEOTIDE SEQUENCE [LARGE SCALE GENOMIC DNA]</scope>
</reference>
<evidence type="ECO:0000256" key="1">
    <source>
        <dbReference type="ARBA" id="ARBA00008390"/>
    </source>
</evidence>
<keyword evidence="4" id="KW-1185">Reference proteome</keyword>
<dbReference type="PRINTS" id="PR00178">
    <property type="entry name" value="FATTYACIDBP"/>
</dbReference>
<organism evidence="3 4">
    <name type="scientific">Dibothriocephalus latus</name>
    <name type="common">Fish tapeworm</name>
    <name type="synonym">Diphyllobothrium latum</name>
    <dbReference type="NCBI Taxonomy" id="60516"/>
    <lineage>
        <taxon>Eukaryota</taxon>
        <taxon>Metazoa</taxon>
        <taxon>Spiralia</taxon>
        <taxon>Lophotrochozoa</taxon>
        <taxon>Platyhelminthes</taxon>
        <taxon>Cestoda</taxon>
        <taxon>Eucestoda</taxon>
        <taxon>Diphyllobothriidea</taxon>
        <taxon>Diphyllobothriidae</taxon>
        <taxon>Dibothriocephalus</taxon>
    </lineage>
</organism>
<dbReference type="InterPro" id="IPR000463">
    <property type="entry name" value="Fatty_acid-bd"/>
</dbReference>
<dbReference type="GO" id="GO:0008289">
    <property type="term" value="F:lipid binding"/>
    <property type="evidence" value="ECO:0007669"/>
    <property type="project" value="UniProtKB-KW"/>
</dbReference>
<dbReference type="OrthoDB" id="412780at2759"/>
<evidence type="ECO:0000313" key="3">
    <source>
        <dbReference type="EMBL" id="VDK40642.1"/>
    </source>
</evidence>
<dbReference type="Proteomes" id="UP000281553">
    <property type="component" value="Unassembled WGS sequence"/>
</dbReference>
<accession>A0A3P6PTR6</accession>
<dbReference type="InterPro" id="IPR031259">
    <property type="entry name" value="ILBP"/>
</dbReference>
<gene>
    <name evidence="3" type="ORF">DILT_LOCUS1158</name>
</gene>
<protein>
    <recommendedName>
        <fullName evidence="2">Cytosolic fatty-acid binding proteins domain-containing protein</fullName>
    </recommendedName>
</protein>
<comment type="similarity">
    <text evidence="1">Belongs to the calycin superfamily. Fatty-acid binding protein (FABP) family.</text>
</comment>
<dbReference type="AlphaFoldDB" id="A0A3P6PTR6"/>
<dbReference type="InterPro" id="IPR012674">
    <property type="entry name" value="Calycin"/>
</dbReference>
<feature type="domain" description="Cytosolic fatty-acid binding proteins" evidence="2">
    <location>
        <begin position="6"/>
        <end position="23"/>
    </location>
</feature>
<name>A0A3P6PTR6_DIBLA</name>
<dbReference type="SMR" id="A0A3P6PTR6"/>
<evidence type="ECO:0000259" key="2">
    <source>
        <dbReference type="PROSITE" id="PS00214"/>
    </source>
</evidence>
<dbReference type="PANTHER" id="PTHR11955">
    <property type="entry name" value="FATTY ACID BINDING PROTEIN"/>
    <property type="match status" value="1"/>
</dbReference>
<evidence type="ECO:0000313" key="4">
    <source>
        <dbReference type="Proteomes" id="UP000281553"/>
    </source>
</evidence>